<dbReference type="GO" id="GO:0009847">
    <property type="term" value="P:spore germination"/>
    <property type="evidence" value="ECO:0007669"/>
    <property type="project" value="InterPro"/>
</dbReference>
<evidence type="ECO:0000259" key="8">
    <source>
        <dbReference type="Pfam" id="PF05504"/>
    </source>
</evidence>
<comment type="similarity">
    <text evidence="2">Belongs to the GerABKC lipoprotein family.</text>
</comment>
<protein>
    <submittedName>
        <fullName evidence="10">Ger(X)C family spore germination protein</fullName>
    </submittedName>
</protein>
<keyword evidence="6" id="KW-0564">Palmitate</keyword>
<evidence type="ECO:0000313" key="10">
    <source>
        <dbReference type="EMBL" id="MCR1897511.1"/>
    </source>
</evidence>
<keyword evidence="3" id="KW-0309">Germination</keyword>
<evidence type="ECO:0000256" key="6">
    <source>
        <dbReference type="ARBA" id="ARBA00023139"/>
    </source>
</evidence>
<keyword evidence="11" id="KW-1185">Reference proteome</keyword>
<dbReference type="Pfam" id="PF25198">
    <property type="entry name" value="Spore_GerAC_N"/>
    <property type="match status" value="1"/>
</dbReference>
<dbReference type="InterPro" id="IPR057336">
    <property type="entry name" value="GerAC_N"/>
</dbReference>
<dbReference type="PANTHER" id="PTHR35789">
    <property type="entry name" value="SPORE GERMINATION PROTEIN B3"/>
    <property type="match status" value="1"/>
</dbReference>
<dbReference type="InterPro" id="IPR046953">
    <property type="entry name" value="Spore_GerAC-like_C"/>
</dbReference>
<dbReference type="PANTHER" id="PTHR35789:SF1">
    <property type="entry name" value="SPORE GERMINATION PROTEIN B3"/>
    <property type="match status" value="1"/>
</dbReference>
<dbReference type="GO" id="GO:0016020">
    <property type="term" value="C:membrane"/>
    <property type="evidence" value="ECO:0007669"/>
    <property type="project" value="UniProtKB-SubCell"/>
</dbReference>
<evidence type="ECO:0000313" key="11">
    <source>
        <dbReference type="Proteomes" id="UP001205748"/>
    </source>
</evidence>
<evidence type="ECO:0000256" key="3">
    <source>
        <dbReference type="ARBA" id="ARBA00022544"/>
    </source>
</evidence>
<dbReference type="AlphaFoldDB" id="A0AAE3KYT2"/>
<evidence type="ECO:0000259" key="9">
    <source>
        <dbReference type="Pfam" id="PF25198"/>
    </source>
</evidence>
<accession>A0AAE3KYT2</accession>
<dbReference type="Proteomes" id="UP001205748">
    <property type="component" value="Unassembled WGS sequence"/>
</dbReference>
<dbReference type="Gene3D" id="3.30.300.210">
    <property type="entry name" value="Nutrient germinant receptor protein C, domain 3"/>
    <property type="match status" value="1"/>
</dbReference>
<gene>
    <name evidence="10" type="ORF">NSA47_00710</name>
</gene>
<dbReference type="InterPro" id="IPR008844">
    <property type="entry name" value="Spore_GerAC-like"/>
</dbReference>
<evidence type="ECO:0000256" key="7">
    <source>
        <dbReference type="ARBA" id="ARBA00023288"/>
    </source>
</evidence>
<proteinExistence type="inferred from homology"/>
<evidence type="ECO:0000256" key="2">
    <source>
        <dbReference type="ARBA" id="ARBA00007886"/>
    </source>
</evidence>
<evidence type="ECO:0000256" key="5">
    <source>
        <dbReference type="ARBA" id="ARBA00023136"/>
    </source>
</evidence>
<organism evidence="10 11">
    <name type="scientific">Irregularibacter muris</name>
    <dbReference type="NCBI Taxonomy" id="1796619"/>
    <lineage>
        <taxon>Bacteria</taxon>
        <taxon>Bacillati</taxon>
        <taxon>Bacillota</taxon>
        <taxon>Clostridia</taxon>
        <taxon>Eubacteriales</taxon>
        <taxon>Eubacteriaceae</taxon>
        <taxon>Irregularibacter</taxon>
    </lineage>
</organism>
<keyword evidence="7" id="KW-0449">Lipoprotein</keyword>
<dbReference type="InterPro" id="IPR038501">
    <property type="entry name" value="Spore_GerAC_C_sf"/>
</dbReference>
<name>A0AAE3KYT2_9FIRM</name>
<dbReference type="EMBL" id="JANKAS010000001">
    <property type="protein sequence ID" value="MCR1897511.1"/>
    <property type="molecule type" value="Genomic_DNA"/>
</dbReference>
<evidence type="ECO:0000256" key="4">
    <source>
        <dbReference type="ARBA" id="ARBA00022729"/>
    </source>
</evidence>
<feature type="domain" description="Spore germination protein N-terminal" evidence="9">
    <location>
        <begin position="16"/>
        <end position="192"/>
    </location>
</feature>
<keyword evidence="4" id="KW-0732">Signal</keyword>
<dbReference type="NCBIfam" id="TIGR02887">
    <property type="entry name" value="spore_ger_x_C"/>
    <property type="match status" value="1"/>
</dbReference>
<comment type="subcellular location">
    <subcellularLocation>
        <location evidence="1">Membrane</location>
        <topology evidence="1">Lipid-anchor</topology>
    </subcellularLocation>
</comment>
<sequence length="380" mass="43222">MIVILLANTTLAGCWDNDELDTISIATGLGVDAAENEEDVHLILQVGKIKENSGYESGSSQQENSFWVMETIDKGISSAINNLDTESTRTIFLHHNQVIIFGKEQAQKGIKKYVDAFSREHQMRMETWVVVADNMAKDILSNAVEQETNSAIGLSKMIETSSRQYESFSVRFIDLISKMMEETTSPIIPIVRAKPEDQNSKFEITGLAIFKDDKYIGKLDLEKVRGYSWIMDRCKKNSLNVTTDNGYANMNITNINLKKDPKITEDELLISIDFKGDINVSEMQGFEGMNSNEVFSALKKAGERAIKKEILDCFNYTKELNGDIYGFGTEISRKYPKEWEKMKENWNDLYTELKMEININLTVRDTGKIVKSLDMEERAE</sequence>
<evidence type="ECO:0000256" key="1">
    <source>
        <dbReference type="ARBA" id="ARBA00004635"/>
    </source>
</evidence>
<keyword evidence="5" id="KW-0472">Membrane</keyword>
<dbReference type="Pfam" id="PF05504">
    <property type="entry name" value="Spore_GerAC"/>
    <property type="match status" value="1"/>
</dbReference>
<reference evidence="10" key="1">
    <citation type="submission" date="2022-07" db="EMBL/GenBank/DDBJ databases">
        <title>Enhanced cultured diversity of the mouse gut microbiota enables custom-made synthetic communities.</title>
        <authorList>
            <person name="Afrizal A."/>
        </authorList>
    </citation>
    <scope>NUCLEOTIDE SEQUENCE</scope>
    <source>
        <strain evidence="10">DSM 28593</strain>
    </source>
</reference>
<comment type="caution">
    <text evidence="10">The sequence shown here is derived from an EMBL/GenBank/DDBJ whole genome shotgun (WGS) entry which is preliminary data.</text>
</comment>
<feature type="domain" description="Spore germination GerAC-like C-terminal" evidence="8">
    <location>
        <begin position="205"/>
        <end position="367"/>
    </location>
</feature>